<evidence type="ECO:0000259" key="1">
    <source>
        <dbReference type="Pfam" id="PF02721"/>
    </source>
</evidence>
<dbReference type="AlphaFoldDB" id="A0A444YQG0"/>
<gene>
    <name evidence="2" type="ORF">Ahy_B06g083698</name>
</gene>
<dbReference type="SUPFAM" id="SSF50249">
    <property type="entry name" value="Nucleic acid-binding proteins"/>
    <property type="match status" value="1"/>
</dbReference>
<name>A0A444YQG0_ARAHY</name>
<proteinExistence type="predicted"/>
<dbReference type="Proteomes" id="UP000289738">
    <property type="component" value="Chromosome B06"/>
</dbReference>
<dbReference type="InterPro" id="IPR003871">
    <property type="entry name" value="RFA1B/D_OB_1st"/>
</dbReference>
<sequence length="217" mass="24597">MEEEKIKVGLGGGMESEARVRVKGMVGGVCYGNTSREGQQSEVGERCMEDVWLTVRKSDGAIMLTDCVFWLILYPLLTAKDYNLNISAAFLCFAMALMNPVGALNKKVDAVADINPMKLAWNLKVGIVRLYEFPSKWNPREIYSMELGDRIHCSIQKSNMVVFRTLIREHELYAMKNFIVQVVGQSVRTTSHKYKLSFYTKTSVNLLPSDSFLFNPF</sequence>
<reference evidence="2 3" key="1">
    <citation type="submission" date="2019-01" db="EMBL/GenBank/DDBJ databases">
        <title>Sequencing of cultivated peanut Arachis hypogaea provides insights into genome evolution and oil improvement.</title>
        <authorList>
            <person name="Chen X."/>
        </authorList>
    </citation>
    <scope>NUCLEOTIDE SEQUENCE [LARGE SCALE GENOMIC DNA]</scope>
    <source>
        <strain evidence="3">cv. Fuhuasheng</strain>
        <tissue evidence="2">Leaves</tissue>
    </source>
</reference>
<dbReference type="InterPro" id="IPR012340">
    <property type="entry name" value="NA-bd_OB-fold"/>
</dbReference>
<dbReference type="Pfam" id="PF02721">
    <property type="entry name" value="DUF223"/>
    <property type="match status" value="1"/>
</dbReference>
<dbReference type="CDD" id="cd04480">
    <property type="entry name" value="RPA1_DBD_A_like"/>
    <property type="match status" value="1"/>
</dbReference>
<keyword evidence="3" id="KW-1185">Reference proteome</keyword>
<evidence type="ECO:0000313" key="3">
    <source>
        <dbReference type="Proteomes" id="UP000289738"/>
    </source>
</evidence>
<accession>A0A444YQG0</accession>
<dbReference type="EMBL" id="SDMP01000016">
    <property type="protein sequence ID" value="RYR04119.1"/>
    <property type="molecule type" value="Genomic_DNA"/>
</dbReference>
<organism evidence="2 3">
    <name type="scientific">Arachis hypogaea</name>
    <name type="common">Peanut</name>
    <dbReference type="NCBI Taxonomy" id="3818"/>
    <lineage>
        <taxon>Eukaryota</taxon>
        <taxon>Viridiplantae</taxon>
        <taxon>Streptophyta</taxon>
        <taxon>Embryophyta</taxon>
        <taxon>Tracheophyta</taxon>
        <taxon>Spermatophyta</taxon>
        <taxon>Magnoliopsida</taxon>
        <taxon>eudicotyledons</taxon>
        <taxon>Gunneridae</taxon>
        <taxon>Pentapetalae</taxon>
        <taxon>rosids</taxon>
        <taxon>fabids</taxon>
        <taxon>Fabales</taxon>
        <taxon>Fabaceae</taxon>
        <taxon>Papilionoideae</taxon>
        <taxon>50 kb inversion clade</taxon>
        <taxon>dalbergioids sensu lato</taxon>
        <taxon>Dalbergieae</taxon>
        <taxon>Pterocarpus clade</taxon>
        <taxon>Arachis</taxon>
    </lineage>
</organism>
<protein>
    <recommendedName>
        <fullName evidence="1">Replication protein A 70 kDa DNA-binding subunit B/D first OB fold domain-containing protein</fullName>
    </recommendedName>
</protein>
<dbReference type="Gene3D" id="2.40.50.140">
    <property type="entry name" value="Nucleic acid-binding proteins"/>
    <property type="match status" value="1"/>
</dbReference>
<feature type="domain" description="Replication protein A 70 kDa DNA-binding subunit B/D first OB fold" evidence="1">
    <location>
        <begin position="109"/>
        <end position="205"/>
    </location>
</feature>
<evidence type="ECO:0000313" key="2">
    <source>
        <dbReference type="EMBL" id="RYR04119.1"/>
    </source>
</evidence>
<comment type="caution">
    <text evidence="2">The sequence shown here is derived from an EMBL/GenBank/DDBJ whole genome shotgun (WGS) entry which is preliminary data.</text>
</comment>